<gene>
    <name evidence="1" type="ORF">OV287_52660</name>
</gene>
<dbReference type="Proteomes" id="UP001207654">
    <property type="component" value="Unassembled WGS sequence"/>
</dbReference>
<organism evidence="1 2">
    <name type="scientific">Archangium lansingense</name>
    <dbReference type="NCBI Taxonomy" id="2995310"/>
    <lineage>
        <taxon>Bacteria</taxon>
        <taxon>Pseudomonadati</taxon>
        <taxon>Myxococcota</taxon>
        <taxon>Myxococcia</taxon>
        <taxon>Myxococcales</taxon>
        <taxon>Cystobacterineae</taxon>
        <taxon>Archangiaceae</taxon>
        <taxon>Archangium</taxon>
    </lineage>
</organism>
<keyword evidence="2" id="KW-1185">Reference proteome</keyword>
<evidence type="ECO:0000313" key="2">
    <source>
        <dbReference type="Proteomes" id="UP001207654"/>
    </source>
</evidence>
<name>A0ABT4APC3_9BACT</name>
<reference evidence="1 2" key="1">
    <citation type="submission" date="2022-11" db="EMBL/GenBank/DDBJ databases">
        <title>Minimal conservation of predation-associated metabolite biosynthetic gene clusters underscores biosynthetic potential of Myxococcota including descriptions for ten novel species: Archangium lansinium sp. nov., Myxococcus landrumus sp. nov., Nannocystis bai.</title>
        <authorList>
            <person name="Ahearne A."/>
            <person name="Stevens C."/>
            <person name="Phillips K."/>
        </authorList>
    </citation>
    <scope>NUCLEOTIDE SEQUENCE [LARGE SCALE GENOMIC DNA]</scope>
    <source>
        <strain evidence="1 2">MIWBW</strain>
    </source>
</reference>
<sequence length="69" mass="7850">MDDPRDLLRKAFPSYGPDWDAAIDAGVDVSLLEENLRLTPTERLEQLQRMTELYEALRPKEADDDAADS</sequence>
<comment type="caution">
    <text evidence="1">The sequence shown here is derived from an EMBL/GenBank/DDBJ whole genome shotgun (WGS) entry which is preliminary data.</text>
</comment>
<dbReference type="EMBL" id="JAPNKA010000001">
    <property type="protein sequence ID" value="MCY1083121.1"/>
    <property type="molecule type" value="Genomic_DNA"/>
</dbReference>
<accession>A0ABT4APC3</accession>
<evidence type="ECO:0008006" key="3">
    <source>
        <dbReference type="Google" id="ProtNLM"/>
    </source>
</evidence>
<protein>
    <recommendedName>
        <fullName evidence="3">Transcriptional regulator</fullName>
    </recommendedName>
</protein>
<proteinExistence type="predicted"/>
<dbReference type="RefSeq" id="WP_267541664.1">
    <property type="nucleotide sequence ID" value="NZ_JAPNKA010000001.1"/>
</dbReference>
<evidence type="ECO:0000313" key="1">
    <source>
        <dbReference type="EMBL" id="MCY1083121.1"/>
    </source>
</evidence>